<evidence type="ECO:0000313" key="4">
    <source>
        <dbReference type="EMBL" id="KAL0152631.1"/>
    </source>
</evidence>
<dbReference type="PANTHER" id="PTHR23098">
    <property type="entry name" value="AGAP001331-PA-RELATED"/>
    <property type="match status" value="1"/>
</dbReference>
<reference evidence="4 5" key="1">
    <citation type="submission" date="2024-05" db="EMBL/GenBank/DDBJ databases">
        <title>Genome sequencing and assembly of Indian major carp, Cirrhinus mrigala (Hamilton, 1822).</title>
        <authorList>
            <person name="Mohindra V."/>
            <person name="Chowdhury L.M."/>
            <person name="Lal K."/>
            <person name="Jena J.K."/>
        </authorList>
    </citation>
    <scope>NUCLEOTIDE SEQUENCE [LARGE SCALE GENOMIC DNA]</scope>
    <source>
        <strain evidence="4">CM1030</strain>
        <tissue evidence="4">Blood</tissue>
    </source>
</reference>
<feature type="region of interest" description="Disordered" evidence="2">
    <location>
        <begin position="77"/>
        <end position="99"/>
    </location>
</feature>
<comment type="caution">
    <text evidence="4">The sequence shown here is derived from an EMBL/GenBank/DDBJ whole genome shotgun (WGS) entry which is preliminary data.</text>
</comment>
<dbReference type="EMBL" id="JAMKFB020000189">
    <property type="protein sequence ID" value="KAL0152631.1"/>
    <property type="molecule type" value="Genomic_DNA"/>
</dbReference>
<dbReference type="InterPro" id="IPR028002">
    <property type="entry name" value="Myb_DNA-bind_5"/>
</dbReference>
<evidence type="ECO:0000313" key="5">
    <source>
        <dbReference type="Proteomes" id="UP001529510"/>
    </source>
</evidence>
<feature type="region of interest" description="Disordered" evidence="2">
    <location>
        <begin position="133"/>
        <end position="249"/>
    </location>
</feature>
<organism evidence="4 5">
    <name type="scientific">Cirrhinus mrigala</name>
    <name type="common">Mrigala</name>
    <dbReference type="NCBI Taxonomy" id="683832"/>
    <lineage>
        <taxon>Eukaryota</taxon>
        <taxon>Metazoa</taxon>
        <taxon>Chordata</taxon>
        <taxon>Craniata</taxon>
        <taxon>Vertebrata</taxon>
        <taxon>Euteleostomi</taxon>
        <taxon>Actinopterygii</taxon>
        <taxon>Neopterygii</taxon>
        <taxon>Teleostei</taxon>
        <taxon>Ostariophysi</taxon>
        <taxon>Cypriniformes</taxon>
        <taxon>Cyprinidae</taxon>
        <taxon>Labeoninae</taxon>
        <taxon>Labeonini</taxon>
        <taxon>Cirrhinus</taxon>
    </lineage>
</organism>
<evidence type="ECO:0000256" key="1">
    <source>
        <dbReference type="SAM" id="Coils"/>
    </source>
</evidence>
<dbReference type="AlphaFoldDB" id="A0ABD0MVQ9"/>
<feature type="compositionally biased region" description="Basic residues" evidence="2">
    <location>
        <begin position="77"/>
        <end position="86"/>
    </location>
</feature>
<gene>
    <name evidence="4" type="ORF">M9458_052354</name>
</gene>
<protein>
    <recommendedName>
        <fullName evidence="3">Myb/SANT-like DNA-binding domain-containing protein</fullName>
    </recommendedName>
</protein>
<feature type="compositionally biased region" description="Low complexity" evidence="2">
    <location>
        <begin position="140"/>
        <end position="224"/>
    </location>
</feature>
<feature type="coiled-coil region" evidence="1">
    <location>
        <begin position="261"/>
        <end position="291"/>
    </location>
</feature>
<dbReference type="PANTHER" id="PTHR23098:SF16">
    <property type="entry name" value="REGULATORY PROTEIN ZESTE"/>
    <property type="match status" value="1"/>
</dbReference>
<dbReference type="Proteomes" id="UP001529510">
    <property type="component" value="Unassembled WGS sequence"/>
</dbReference>
<evidence type="ECO:0000259" key="3">
    <source>
        <dbReference type="Pfam" id="PF13873"/>
    </source>
</evidence>
<accession>A0ABD0MVQ9</accession>
<proteinExistence type="predicted"/>
<keyword evidence="5" id="KW-1185">Reference proteome</keyword>
<keyword evidence="1" id="KW-0175">Coiled coil</keyword>
<sequence>MTQKPQFTKKELAVLLEEVGNNQVLLFSKLKNTVTNSDKKKISNEITQKINASGNGYERSPEEVRNKWRDFASVTKRRAAARRREGKKTGGGINSVPPLNEEEEKVLAILGPEALEGIHGGIDACASARPQTSGLLQSIPPTSGLQSGPSSSGFQSGPPTTGLQSGPSSSGFQSGPPTTGLQSGPSSSGFQSGPPTTGLQSGPSVSEVGPGPGLLLPSPDSPQSEASSCAEQCPPDIPEHQPLISRQRRNRGRCDCSERLLQFEKKKITELQAIRKELTALRKQQDRHHEEVMAYRRAKLQLLQQQASKPSLTMFLPLDSKCKWHYSFIAQYANHVWLTAL</sequence>
<evidence type="ECO:0000256" key="2">
    <source>
        <dbReference type="SAM" id="MobiDB-lite"/>
    </source>
</evidence>
<feature type="domain" description="Myb/SANT-like DNA-binding" evidence="3">
    <location>
        <begin position="4"/>
        <end position="80"/>
    </location>
</feature>
<name>A0ABD0MVQ9_CIRMR</name>
<dbReference type="Pfam" id="PF13873">
    <property type="entry name" value="Myb_DNA-bind_5"/>
    <property type="match status" value="1"/>
</dbReference>